<dbReference type="EMBL" id="VXBZ01005965">
    <property type="protein sequence ID" value="NXP49360.1"/>
    <property type="molecule type" value="Genomic_DNA"/>
</dbReference>
<name>A0A7L2AVP1_9GRUI</name>
<protein>
    <submittedName>
        <fullName evidence="1">TEX12 protein</fullName>
    </submittedName>
</protein>
<dbReference type="AlphaFoldDB" id="A0A7L2AVP1"/>
<reference evidence="1 2" key="1">
    <citation type="submission" date="2019-09" db="EMBL/GenBank/DDBJ databases">
        <title>Bird 10,000 Genomes (B10K) Project - Family phase.</title>
        <authorList>
            <person name="Zhang G."/>
        </authorList>
    </citation>
    <scope>NUCLEOTIDE SEQUENCE [LARGE SCALE GENOMIC DNA]</scope>
    <source>
        <strain evidence="1">B10K-DU-001-55</strain>
        <tissue evidence="1">Muscle</tissue>
    </source>
</reference>
<dbReference type="PANTHER" id="PTHR37349">
    <property type="entry name" value="TESTIS-EXPRESSED PROTEIN 12"/>
    <property type="match status" value="1"/>
</dbReference>
<evidence type="ECO:0000313" key="2">
    <source>
        <dbReference type="Proteomes" id="UP000590868"/>
    </source>
</evidence>
<proteinExistence type="predicted"/>
<accession>A0A7L2AVP1</accession>
<keyword evidence="2" id="KW-1185">Reference proteome</keyword>
<comment type="caution">
    <text evidence="1">The sequence shown here is derived from an EMBL/GenBank/DDBJ whole genome shotgun (WGS) entry which is preliminary data.</text>
</comment>
<dbReference type="Pfam" id="PF15219">
    <property type="entry name" value="TEX12"/>
    <property type="match status" value="1"/>
</dbReference>
<dbReference type="Proteomes" id="UP000590868">
    <property type="component" value="Unassembled WGS sequence"/>
</dbReference>
<evidence type="ECO:0000313" key="1">
    <source>
        <dbReference type="EMBL" id="NXP49360.1"/>
    </source>
</evidence>
<organism evidence="1 2">
    <name type="scientific">Heliornis fulica</name>
    <name type="common">sungrebe</name>
    <dbReference type="NCBI Taxonomy" id="54369"/>
    <lineage>
        <taxon>Eukaryota</taxon>
        <taxon>Metazoa</taxon>
        <taxon>Chordata</taxon>
        <taxon>Craniata</taxon>
        <taxon>Vertebrata</taxon>
        <taxon>Euteleostomi</taxon>
        <taxon>Archelosauria</taxon>
        <taxon>Archosauria</taxon>
        <taxon>Dinosauria</taxon>
        <taxon>Saurischia</taxon>
        <taxon>Theropoda</taxon>
        <taxon>Coelurosauria</taxon>
        <taxon>Aves</taxon>
        <taxon>Neognathae</taxon>
        <taxon>Neoaves</taxon>
        <taxon>Gruiformes</taxon>
        <taxon>Heliornithidae</taxon>
        <taxon>Heliornis</taxon>
    </lineage>
</organism>
<dbReference type="OrthoDB" id="6155282at2759"/>
<gene>
    <name evidence="1" type="primary">Tex12</name>
    <name evidence="1" type="ORF">HELFUL_R14383</name>
</gene>
<feature type="non-terminal residue" evidence="1">
    <location>
        <position position="100"/>
    </location>
</feature>
<dbReference type="InterPro" id="IPR029193">
    <property type="entry name" value="TEX12"/>
</dbReference>
<feature type="non-terminal residue" evidence="1">
    <location>
        <position position="1"/>
    </location>
</feature>
<dbReference type="PANTHER" id="PTHR37349:SF1">
    <property type="entry name" value="TESTIS-EXPRESSED PROTEIN 12"/>
    <property type="match status" value="1"/>
</dbReference>
<sequence>ENTQLSSIDKTDVALSGCSQSLYKPESLEKELNGDVLNNLELTVKLFSGIFFQLSERAAMDASYIQELDGIVKEARTLENHLKQKRESLKQRFNVIASTL</sequence>